<reference evidence="1" key="1">
    <citation type="submission" date="2019-12" db="EMBL/GenBank/DDBJ databases">
        <title>High-Quality draft genome sequences of three cyanobacteria isolated from the limestone walls of the Old Cathedral of Coimbra.</title>
        <authorList>
            <person name="Tiago I."/>
            <person name="Soares F."/>
            <person name="Portugal A."/>
        </authorList>
    </citation>
    <scope>NUCLEOTIDE SEQUENCE [LARGE SCALE GENOMIC DNA]</scope>
    <source>
        <strain evidence="1">C</strain>
    </source>
</reference>
<dbReference type="EMBL" id="WVIC01000012">
    <property type="protein sequence ID" value="NCJ06347.1"/>
    <property type="molecule type" value="Genomic_DNA"/>
</dbReference>
<accession>A0A8K1ZYU0</accession>
<protein>
    <submittedName>
        <fullName evidence="1">Uncharacterized protein</fullName>
    </submittedName>
</protein>
<dbReference type="RefSeq" id="WP_161824829.1">
    <property type="nucleotide sequence ID" value="NZ_WVIC01000012.1"/>
</dbReference>
<evidence type="ECO:0000313" key="1">
    <source>
        <dbReference type="EMBL" id="NCJ06347.1"/>
    </source>
</evidence>
<dbReference type="Proteomes" id="UP000607397">
    <property type="component" value="Unassembled WGS sequence"/>
</dbReference>
<evidence type="ECO:0000313" key="2">
    <source>
        <dbReference type="Proteomes" id="UP000607397"/>
    </source>
</evidence>
<comment type="caution">
    <text evidence="1">The sequence shown here is derived from an EMBL/GenBank/DDBJ whole genome shotgun (WGS) entry which is preliminary data.</text>
</comment>
<organism evidence="1 2">
    <name type="scientific">Petrachloros mirabilis ULC683</name>
    <dbReference type="NCBI Taxonomy" id="2781853"/>
    <lineage>
        <taxon>Bacteria</taxon>
        <taxon>Bacillati</taxon>
        <taxon>Cyanobacteriota</taxon>
        <taxon>Cyanophyceae</taxon>
        <taxon>Synechococcales</taxon>
        <taxon>Petrachlorosaceae</taxon>
        <taxon>Petrachloros</taxon>
        <taxon>Petrachloros mirabilis</taxon>
    </lineage>
</organism>
<keyword evidence="2" id="KW-1185">Reference proteome</keyword>
<name>A0A8K1ZYU0_9CYAN</name>
<dbReference type="AlphaFoldDB" id="A0A8K1ZYU0"/>
<gene>
    <name evidence="1" type="ORF">GS597_07445</name>
</gene>
<sequence>MLNSLFHSFRSVEGLLVFWAIEHYGKHIFLNDKGAPQIKSSIKQVLDAYWKEVSCRNLHWLKSHDHVGLFSANLFDLFKIANPTLKSDPNLCIIWGTAKDQRNQQFHRLLGLTEPDLFKAWRVYQKGKPEENRNAWEHKVLQCLNSISGQSYPSLKEASKMASLHQGLLNEIDQL</sequence>
<proteinExistence type="predicted"/>